<proteinExistence type="predicted"/>
<dbReference type="InterPro" id="IPR002716">
    <property type="entry name" value="PIN_dom"/>
</dbReference>
<reference evidence="3" key="1">
    <citation type="submission" date="2016-08" db="EMBL/GenBank/DDBJ databases">
        <authorList>
            <person name="Seilhamer J.J."/>
        </authorList>
    </citation>
    <scope>NUCLEOTIDE SEQUENCE</scope>
    <source>
        <strain evidence="3">86</strain>
    </source>
</reference>
<dbReference type="SUPFAM" id="SSF88723">
    <property type="entry name" value="PIN domain-like"/>
    <property type="match status" value="1"/>
</dbReference>
<protein>
    <submittedName>
        <fullName evidence="3">Uncharacterized protein</fullName>
    </submittedName>
</protein>
<accession>A0A212LGT1</accession>
<feature type="domain" description="VapC50 C-terminal" evidence="2">
    <location>
        <begin position="131"/>
        <end position="184"/>
    </location>
</feature>
<evidence type="ECO:0000313" key="3">
    <source>
        <dbReference type="EMBL" id="SCM76755.1"/>
    </source>
</evidence>
<dbReference type="Pfam" id="PF13470">
    <property type="entry name" value="PIN_3"/>
    <property type="match status" value="1"/>
</dbReference>
<dbReference type="AlphaFoldDB" id="A0A212LGT1"/>
<evidence type="ECO:0000259" key="1">
    <source>
        <dbReference type="Pfam" id="PF13470"/>
    </source>
</evidence>
<evidence type="ECO:0000259" key="2">
    <source>
        <dbReference type="Pfam" id="PF26343"/>
    </source>
</evidence>
<gene>
    <name evidence="3" type="ORF">KL86PLE_40560</name>
</gene>
<dbReference type="RefSeq" id="WP_288196831.1">
    <property type="nucleotide sequence ID" value="NZ_LT608334.1"/>
</dbReference>
<dbReference type="EMBL" id="FMJD01000008">
    <property type="protein sequence ID" value="SCM76755.1"/>
    <property type="molecule type" value="Genomic_DNA"/>
</dbReference>
<dbReference type="InterPro" id="IPR058652">
    <property type="entry name" value="VapC50_C"/>
</dbReference>
<dbReference type="Pfam" id="PF26343">
    <property type="entry name" value="VapC50_C"/>
    <property type="match status" value="1"/>
</dbReference>
<feature type="domain" description="PIN" evidence="1">
    <location>
        <begin position="8"/>
        <end position="113"/>
    </location>
</feature>
<sequence length="194" mass="21684">MISTFTAFFDANVFYGARLRSLVLYLARSKMFRARWSDQVHDEWIENLLGNRPDLKSSDLDKTRQAMNRAIPDCLVTGYEPLIAGIELPDPDDRHVVAAAIVTGANVIVTFNEKDFPAERLSRFRLHAKHPDEFLLDAFGLAPSIFVEAVRADFSHYGNPPLEYGDYLKSLAKAGVPEIAKTLEPLGVLMTNGT</sequence>
<organism evidence="3">
    <name type="scientific">uncultured Pleomorphomonas sp</name>
    <dbReference type="NCBI Taxonomy" id="442121"/>
    <lineage>
        <taxon>Bacteria</taxon>
        <taxon>Pseudomonadati</taxon>
        <taxon>Pseudomonadota</taxon>
        <taxon>Alphaproteobacteria</taxon>
        <taxon>Hyphomicrobiales</taxon>
        <taxon>Pleomorphomonadaceae</taxon>
        <taxon>Pleomorphomonas</taxon>
        <taxon>environmental samples</taxon>
    </lineage>
</organism>
<dbReference type="InterPro" id="IPR029060">
    <property type="entry name" value="PIN-like_dom_sf"/>
</dbReference>
<name>A0A212LGT1_9HYPH</name>